<dbReference type="RefSeq" id="WP_089870398.1">
    <property type="nucleotide sequence ID" value="NZ_FOTC01000003.1"/>
</dbReference>
<dbReference type="Proteomes" id="UP000199607">
    <property type="component" value="Unassembled WGS sequence"/>
</dbReference>
<protein>
    <submittedName>
        <fullName evidence="1">Uncharacterized protein</fullName>
    </submittedName>
</protein>
<evidence type="ECO:0000313" key="1">
    <source>
        <dbReference type="EMBL" id="SFL27972.1"/>
    </source>
</evidence>
<accession>A0A1I4GD40</accession>
<proteinExistence type="predicted"/>
<name>A0A1I4GD40_9EURY</name>
<dbReference type="PROSITE" id="PS51257">
    <property type="entry name" value="PROKAR_LIPOPROTEIN"/>
    <property type="match status" value="1"/>
</dbReference>
<sequence length="135" mass="14379">MTTRRSVLRSLGLVSVGLLAGCSAIDSDPKPGSLLVVNNDGVDHTLRLDITRSSDESATRQETVRIGAGEWGLRNKLLTDPGSYEITVTVGESDETAATTVEVTPSGNGKRLGGENLEVYIDRDGTLRATARTYD</sequence>
<dbReference type="EMBL" id="FOTC01000003">
    <property type="protein sequence ID" value="SFL27972.1"/>
    <property type="molecule type" value="Genomic_DNA"/>
</dbReference>
<evidence type="ECO:0000313" key="2">
    <source>
        <dbReference type="Proteomes" id="UP000199607"/>
    </source>
</evidence>
<reference evidence="2" key="1">
    <citation type="submission" date="2016-10" db="EMBL/GenBank/DDBJ databases">
        <authorList>
            <person name="Varghese N."/>
            <person name="Submissions S."/>
        </authorList>
    </citation>
    <scope>NUCLEOTIDE SEQUENCE [LARGE SCALE GENOMIC DNA]</scope>
    <source>
        <strain evidence="2">CGMCC 1.7738</strain>
    </source>
</reference>
<gene>
    <name evidence="1" type="ORF">SAMN04487950_3212</name>
</gene>
<keyword evidence="2" id="KW-1185">Reference proteome</keyword>
<dbReference type="AlphaFoldDB" id="A0A1I4GD40"/>
<organism evidence="1 2">
    <name type="scientific">Halogranum rubrum</name>
    <dbReference type="NCBI Taxonomy" id="553466"/>
    <lineage>
        <taxon>Archaea</taxon>
        <taxon>Methanobacteriati</taxon>
        <taxon>Methanobacteriota</taxon>
        <taxon>Stenosarchaea group</taxon>
        <taxon>Halobacteria</taxon>
        <taxon>Halobacteriales</taxon>
        <taxon>Haloferacaceae</taxon>
    </lineage>
</organism>